<reference evidence="3 4" key="1">
    <citation type="submission" date="2014-06" db="EMBL/GenBank/DDBJ databases">
        <authorList>
            <person name="Swart Estienne"/>
        </authorList>
    </citation>
    <scope>NUCLEOTIDE SEQUENCE [LARGE SCALE GENOMIC DNA]</scope>
    <source>
        <strain evidence="3 4">130c</strain>
    </source>
</reference>
<organism evidence="3 4">
    <name type="scientific">Stylonychia lemnae</name>
    <name type="common">Ciliate</name>
    <dbReference type="NCBI Taxonomy" id="5949"/>
    <lineage>
        <taxon>Eukaryota</taxon>
        <taxon>Sar</taxon>
        <taxon>Alveolata</taxon>
        <taxon>Ciliophora</taxon>
        <taxon>Intramacronucleata</taxon>
        <taxon>Spirotrichea</taxon>
        <taxon>Stichotrichia</taxon>
        <taxon>Sporadotrichida</taxon>
        <taxon>Oxytrichidae</taxon>
        <taxon>Stylonychinae</taxon>
        <taxon>Stylonychia</taxon>
    </lineage>
</organism>
<keyword evidence="4" id="KW-1185">Reference proteome</keyword>
<dbReference type="Proteomes" id="UP000039865">
    <property type="component" value="Unassembled WGS sequence"/>
</dbReference>
<feature type="coiled-coil region" evidence="1">
    <location>
        <begin position="237"/>
        <end position="264"/>
    </location>
</feature>
<proteinExistence type="predicted"/>
<evidence type="ECO:0000313" key="3">
    <source>
        <dbReference type="EMBL" id="CDW84223.1"/>
    </source>
</evidence>
<dbReference type="InParanoid" id="A0A078ATQ3"/>
<evidence type="ECO:0000313" key="4">
    <source>
        <dbReference type="Proteomes" id="UP000039865"/>
    </source>
</evidence>
<dbReference type="AlphaFoldDB" id="A0A078ATQ3"/>
<sequence length="310" mass="36276">MSKNSGDFYDSTNPNNQSNFNQGSQFGNQYDKPFVDPYDQRKSQNNNYDPSSPYSPQYNQPINFQSPYAENFQKTQAQNAQQPSIDQSYDNLMNSQAQKNTPQPQQQQIGYENLTSSPYSKFMPNQRLSPEEKQGYITDYLQKYYRSFLNEQEQQRYIQLRQFNSAASGAFAILLPFTVMYSISTKYNPDSFYPKSLQCIIMMGLLGMGMHHLHQKQKTYHQGLTLKYFSQYSDDQIKNFDLLMQQQQRQMQQYEEQQQQKAQQAMTQTLEKYQMGQDLNNQNLNQNIDNSTGYSGYPGFQGPEDNQKKL</sequence>
<feature type="compositionally biased region" description="Low complexity" evidence="2">
    <location>
        <begin position="281"/>
        <end position="290"/>
    </location>
</feature>
<accession>A0A078ATQ3</accession>
<feature type="compositionally biased region" description="Polar residues" evidence="2">
    <location>
        <begin position="1"/>
        <end position="14"/>
    </location>
</feature>
<name>A0A078ATQ3_STYLE</name>
<gene>
    <name evidence="3" type="primary">Contig7813.g8336</name>
    <name evidence="3" type="ORF">STYLEM_13280</name>
</gene>
<feature type="compositionally biased region" description="Low complexity" evidence="2">
    <location>
        <begin position="15"/>
        <end position="29"/>
    </location>
</feature>
<dbReference type="EMBL" id="CCKQ01012605">
    <property type="protein sequence ID" value="CDW84223.1"/>
    <property type="molecule type" value="Genomic_DNA"/>
</dbReference>
<feature type="compositionally biased region" description="Low complexity" evidence="2">
    <location>
        <begin position="43"/>
        <end position="61"/>
    </location>
</feature>
<feature type="region of interest" description="Disordered" evidence="2">
    <location>
        <begin position="281"/>
        <end position="310"/>
    </location>
</feature>
<feature type="region of interest" description="Disordered" evidence="2">
    <location>
        <begin position="1"/>
        <end position="63"/>
    </location>
</feature>
<evidence type="ECO:0000256" key="1">
    <source>
        <dbReference type="SAM" id="Coils"/>
    </source>
</evidence>
<keyword evidence="1" id="KW-0175">Coiled coil</keyword>
<evidence type="ECO:0000256" key="2">
    <source>
        <dbReference type="SAM" id="MobiDB-lite"/>
    </source>
</evidence>
<protein>
    <submittedName>
        <fullName evidence="3">Uncharacterized protein</fullName>
    </submittedName>
</protein>